<accession>A0A6A3C7N5</accession>
<gene>
    <name evidence="2" type="ORF">F3Y22_tig00009009pilonHSYRG00089</name>
</gene>
<evidence type="ECO:0000313" key="2">
    <source>
        <dbReference type="EMBL" id="KAE8725123.1"/>
    </source>
</evidence>
<keyword evidence="3" id="KW-1185">Reference proteome</keyword>
<organism evidence="2 3">
    <name type="scientific">Hibiscus syriacus</name>
    <name type="common">Rose of Sharon</name>
    <dbReference type="NCBI Taxonomy" id="106335"/>
    <lineage>
        <taxon>Eukaryota</taxon>
        <taxon>Viridiplantae</taxon>
        <taxon>Streptophyta</taxon>
        <taxon>Embryophyta</taxon>
        <taxon>Tracheophyta</taxon>
        <taxon>Spermatophyta</taxon>
        <taxon>Magnoliopsida</taxon>
        <taxon>eudicotyledons</taxon>
        <taxon>Gunneridae</taxon>
        <taxon>Pentapetalae</taxon>
        <taxon>rosids</taxon>
        <taxon>malvids</taxon>
        <taxon>Malvales</taxon>
        <taxon>Malvaceae</taxon>
        <taxon>Malvoideae</taxon>
        <taxon>Hibiscus</taxon>
    </lineage>
</organism>
<name>A0A6A3C7N5_HIBSY</name>
<comment type="caution">
    <text evidence="2">The sequence shown here is derived from an EMBL/GenBank/DDBJ whole genome shotgun (WGS) entry which is preliminary data.</text>
</comment>
<sequence>MKPMIHWQQIVQNRNEMNFNGQSSVGCCTWQMCLLGLCQSKSWILAAETRRTPVDSERHKEHDGAGGFCSPVEDEHDGGFGSTNGGRTATESALEVGELTVILCTLLPVICVNNDSKEHSKFSVGLKTYNEVQRCFLTVGSVYPEDLFYFF</sequence>
<dbReference type="EMBL" id="VEPZ02000430">
    <property type="protein sequence ID" value="KAE8725123.1"/>
    <property type="molecule type" value="Genomic_DNA"/>
</dbReference>
<dbReference type="Proteomes" id="UP000436088">
    <property type="component" value="Unassembled WGS sequence"/>
</dbReference>
<dbReference type="AlphaFoldDB" id="A0A6A3C7N5"/>
<protein>
    <submittedName>
        <fullName evidence="2">Uncharacterized protein</fullName>
    </submittedName>
</protein>
<feature type="region of interest" description="Disordered" evidence="1">
    <location>
        <begin position="55"/>
        <end position="74"/>
    </location>
</feature>
<evidence type="ECO:0000313" key="3">
    <source>
        <dbReference type="Proteomes" id="UP000436088"/>
    </source>
</evidence>
<reference evidence="2" key="1">
    <citation type="submission" date="2019-09" db="EMBL/GenBank/DDBJ databases">
        <title>Draft genome information of white flower Hibiscus syriacus.</title>
        <authorList>
            <person name="Kim Y.-M."/>
        </authorList>
    </citation>
    <scope>NUCLEOTIDE SEQUENCE [LARGE SCALE GENOMIC DNA]</scope>
    <source>
        <strain evidence="2">YM2019G1</strain>
    </source>
</reference>
<dbReference type="PROSITE" id="PS51257">
    <property type="entry name" value="PROKAR_LIPOPROTEIN"/>
    <property type="match status" value="1"/>
</dbReference>
<feature type="compositionally biased region" description="Basic and acidic residues" evidence="1">
    <location>
        <begin position="55"/>
        <end position="64"/>
    </location>
</feature>
<evidence type="ECO:0000256" key="1">
    <source>
        <dbReference type="SAM" id="MobiDB-lite"/>
    </source>
</evidence>
<proteinExistence type="predicted"/>